<accession>A0A224YCU0</accession>
<sequence length="209" mass="23470">MAKMAPLVLFAVVTFLIASSEATLYGADTTCDYTGLRVDNELSRMLARLPETHAFGPERVRSYWPGLEVGGFTVEGLNKLRLYGPLFPYCINGTRMLQVDFLNEGETSLSLPWKICSGHEGRFRLRTSLSRFTAQFRVAESPENGVKLEPMGRIVPVTTDGVRVIVEGAGSEVRTVFEVLSAMFPGVVNEVWYWNFSLVFDRTFRELIE</sequence>
<evidence type="ECO:0000256" key="1">
    <source>
        <dbReference type="SAM" id="SignalP"/>
    </source>
</evidence>
<feature type="signal peptide" evidence="1">
    <location>
        <begin position="1"/>
        <end position="22"/>
    </location>
</feature>
<name>A0A224YCU0_9ACAR</name>
<proteinExistence type="predicted"/>
<reference evidence="2" key="1">
    <citation type="journal article" date="2017" name="Parasit. Vectors">
        <title>Sialotranscriptomics of Rhipicephalus zambeziensis reveals intricate expression profiles of secretory proteins and suggests tight temporal transcriptional regulation during blood-feeding.</title>
        <authorList>
            <person name="de Castro M.H."/>
            <person name="de Klerk D."/>
            <person name="Pienaar R."/>
            <person name="Rees D.J.G."/>
            <person name="Mans B.J."/>
        </authorList>
    </citation>
    <scope>NUCLEOTIDE SEQUENCE</scope>
    <source>
        <tissue evidence="2">Salivary glands</tissue>
    </source>
</reference>
<feature type="chain" id="PRO_5012510891" evidence="1">
    <location>
        <begin position="23"/>
        <end position="209"/>
    </location>
</feature>
<organism evidence="2">
    <name type="scientific">Rhipicephalus zambeziensis</name>
    <dbReference type="NCBI Taxonomy" id="60191"/>
    <lineage>
        <taxon>Eukaryota</taxon>
        <taxon>Metazoa</taxon>
        <taxon>Ecdysozoa</taxon>
        <taxon>Arthropoda</taxon>
        <taxon>Chelicerata</taxon>
        <taxon>Arachnida</taxon>
        <taxon>Acari</taxon>
        <taxon>Parasitiformes</taxon>
        <taxon>Ixodida</taxon>
        <taxon>Ixodoidea</taxon>
        <taxon>Ixodidae</taxon>
        <taxon>Rhipicephalinae</taxon>
        <taxon>Rhipicephalus</taxon>
        <taxon>Rhipicephalus</taxon>
    </lineage>
</organism>
<keyword evidence="1" id="KW-0732">Signal</keyword>
<dbReference type="AlphaFoldDB" id="A0A224YCU0"/>
<evidence type="ECO:0000313" key="2">
    <source>
        <dbReference type="EMBL" id="MAA15527.1"/>
    </source>
</evidence>
<protein>
    <submittedName>
        <fullName evidence="2">Metastriate one of each protein family</fullName>
    </submittedName>
</protein>
<dbReference type="EMBL" id="GFPF01004381">
    <property type="protein sequence ID" value="MAA15527.1"/>
    <property type="molecule type" value="Transcribed_RNA"/>
</dbReference>